<dbReference type="PANTHER" id="PTHR23508">
    <property type="entry name" value="CARBOXYLIC ACID TRANSPORTER PROTEIN HOMOLOG"/>
    <property type="match status" value="1"/>
</dbReference>
<evidence type="ECO:0000313" key="7">
    <source>
        <dbReference type="EMBL" id="TDL34001.1"/>
    </source>
</evidence>
<feature type="transmembrane region" description="Helical" evidence="5">
    <location>
        <begin position="116"/>
        <end position="136"/>
    </location>
</feature>
<feature type="transmembrane region" description="Helical" evidence="5">
    <location>
        <begin position="177"/>
        <end position="198"/>
    </location>
</feature>
<feature type="transmembrane region" description="Helical" evidence="5">
    <location>
        <begin position="22"/>
        <end position="50"/>
    </location>
</feature>
<feature type="transmembrane region" description="Helical" evidence="5">
    <location>
        <begin position="353"/>
        <end position="378"/>
    </location>
</feature>
<evidence type="ECO:0000313" key="8">
    <source>
        <dbReference type="Proteomes" id="UP000294621"/>
    </source>
</evidence>
<comment type="subcellular location">
    <subcellularLocation>
        <location evidence="1">Cell membrane</location>
        <topology evidence="1">Multi-pass membrane protein</topology>
    </subcellularLocation>
</comment>
<dbReference type="InterPro" id="IPR011701">
    <property type="entry name" value="MFS"/>
</dbReference>
<dbReference type="SUPFAM" id="SSF103473">
    <property type="entry name" value="MFS general substrate transporter"/>
    <property type="match status" value="1"/>
</dbReference>
<feature type="transmembrane region" description="Helical" evidence="5">
    <location>
        <begin position="261"/>
        <end position="282"/>
    </location>
</feature>
<organism evidence="7 8">
    <name type="scientific">Arthrobacter nitrophenolicus</name>
    <dbReference type="NCBI Taxonomy" id="683150"/>
    <lineage>
        <taxon>Bacteria</taxon>
        <taxon>Bacillati</taxon>
        <taxon>Actinomycetota</taxon>
        <taxon>Actinomycetes</taxon>
        <taxon>Micrococcales</taxon>
        <taxon>Micrococcaceae</taxon>
        <taxon>Arthrobacter</taxon>
    </lineage>
</organism>
<keyword evidence="3 5" id="KW-1133">Transmembrane helix</keyword>
<comment type="caution">
    <text evidence="7">The sequence shown here is derived from an EMBL/GenBank/DDBJ whole genome shotgun (WGS) entry which is preliminary data.</text>
</comment>
<name>A0A4R5XQY5_9MICC</name>
<dbReference type="GO" id="GO:0005886">
    <property type="term" value="C:plasma membrane"/>
    <property type="evidence" value="ECO:0007669"/>
    <property type="project" value="UniProtKB-SubCell"/>
</dbReference>
<dbReference type="PROSITE" id="PS50850">
    <property type="entry name" value="MFS"/>
    <property type="match status" value="1"/>
</dbReference>
<evidence type="ECO:0000256" key="4">
    <source>
        <dbReference type="ARBA" id="ARBA00023136"/>
    </source>
</evidence>
<dbReference type="PANTHER" id="PTHR23508:SF10">
    <property type="entry name" value="CARBOXYLIC ACID TRANSPORTER PROTEIN HOMOLOG"/>
    <property type="match status" value="1"/>
</dbReference>
<evidence type="ECO:0000256" key="5">
    <source>
        <dbReference type="SAM" id="Phobius"/>
    </source>
</evidence>
<dbReference type="InterPro" id="IPR036259">
    <property type="entry name" value="MFS_trans_sf"/>
</dbReference>
<feature type="transmembrane region" description="Helical" evidence="5">
    <location>
        <begin position="219"/>
        <end position="241"/>
    </location>
</feature>
<reference evidence="7 8" key="1">
    <citation type="submission" date="2019-03" db="EMBL/GenBank/DDBJ databases">
        <title>Genome Sequencing and Assembly of Various Microbes Isolated from Partially Reclaimed Soil and Acid Mine Drainage (AMD) Site.</title>
        <authorList>
            <person name="Steinbock B."/>
            <person name="Bechtold R."/>
            <person name="Sevigny J.L."/>
            <person name="Thomas D."/>
            <person name="Cuthill L.R."/>
            <person name="Aveiro Johannsen E.J."/>
            <person name="Thomas K."/>
            <person name="Ghosh A."/>
        </authorList>
    </citation>
    <scope>NUCLEOTIDE SEQUENCE [LARGE SCALE GENOMIC DNA]</scope>
    <source>
        <strain evidence="7 8">S-A1</strain>
    </source>
</reference>
<dbReference type="Gene3D" id="1.20.1250.20">
    <property type="entry name" value="MFS general substrate transporter like domains"/>
    <property type="match status" value="2"/>
</dbReference>
<dbReference type="Proteomes" id="UP000294621">
    <property type="component" value="Unassembled WGS sequence"/>
</dbReference>
<feature type="transmembrane region" description="Helical" evidence="5">
    <location>
        <begin position="384"/>
        <end position="404"/>
    </location>
</feature>
<feature type="domain" description="Major facilitator superfamily (MFS) profile" evidence="6">
    <location>
        <begin position="24"/>
        <end position="407"/>
    </location>
</feature>
<sequence>MTTPATGQPQTGRSARPYLSNAAVVVLCMLVTVMEGYNLIVFGAVVPLLLQDPGLGIDEQTTGTVGGIVYLGALTGVLLGTSLADRFGRHKVMAAAAVFAIGAVMASMAPNPELLGLARFITGIGVGGAITTAMTLARNHAPHGRASLVITVTMAGVPLGGTLAALLGMFAMPVWGWRPMFLAGAAMTLIVLVVILSFRISEPEEVHATHLTPSQKFTALFESGGSILVLFVALSAVTNMVTWLGLNVWLAEAMKGLGFDLTTALLFVFSLTGAAVFGSFIAAGAADRFGSARVTIICATLTLTGLIGVLAGPGSLPMALLFVALMGIGGHSTQNLINATASGSVAAHSRGTILGLTNAMAFIGSFLGPALGGTIFAASGPTGVFGLYAVSAALCLVLCSGLYITSRKHKQRTDLLAAEAEAATL</sequence>
<evidence type="ECO:0000256" key="3">
    <source>
        <dbReference type="ARBA" id="ARBA00022989"/>
    </source>
</evidence>
<keyword evidence="4 5" id="KW-0472">Membrane</keyword>
<dbReference type="Pfam" id="PF07690">
    <property type="entry name" value="MFS_1"/>
    <property type="match status" value="1"/>
</dbReference>
<protein>
    <submittedName>
        <fullName evidence="7">MFS transporter</fullName>
    </submittedName>
</protein>
<proteinExistence type="predicted"/>
<feature type="transmembrane region" description="Helical" evidence="5">
    <location>
        <begin position="148"/>
        <end position="171"/>
    </location>
</feature>
<feature type="transmembrane region" description="Helical" evidence="5">
    <location>
        <begin position="318"/>
        <end position="341"/>
    </location>
</feature>
<feature type="transmembrane region" description="Helical" evidence="5">
    <location>
        <begin position="62"/>
        <end position="80"/>
    </location>
</feature>
<keyword evidence="2 5" id="KW-0812">Transmembrane</keyword>
<dbReference type="EMBL" id="SMZQ01000009">
    <property type="protein sequence ID" value="TDL34001.1"/>
    <property type="molecule type" value="Genomic_DNA"/>
</dbReference>
<dbReference type="AlphaFoldDB" id="A0A4R5XQY5"/>
<evidence type="ECO:0000259" key="6">
    <source>
        <dbReference type="PROSITE" id="PS50850"/>
    </source>
</evidence>
<gene>
    <name evidence="7" type="ORF">E2R57_15935</name>
</gene>
<dbReference type="RefSeq" id="WP_133350684.1">
    <property type="nucleotide sequence ID" value="NZ_SMZQ01000009.1"/>
</dbReference>
<dbReference type="OrthoDB" id="9787026at2"/>
<evidence type="ECO:0000256" key="1">
    <source>
        <dbReference type="ARBA" id="ARBA00004651"/>
    </source>
</evidence>
<dbReference type="InterPro" id="IPR020846">
    <property type="entry name" value="MFS_dom"/>
</dbReference>
<dbReference type="GO" id="GO:0046943">
    <property type="term" value="F:carboxylic acid transmembrane transporter activity"/>
    <property type="evidence" value="ECO:0007669"/>
    <property type="project" value="TreeGrafter"/>
</dbReference>
<feature type="transmembrane region" description="Helical" evidence="5">
    <location>
        <begin position="92"/>
        <end position="110"/>
    </location>
</feature>
<evidence type="ECO:0000256" key="2">
    <source>
        <dbReference type="ARBA" id="ARBA00022692"/>
    </source>
</evidence>
<accession>A0A4R5XQY5</accession>
<feature type="transmembrane region" description="Helical" evidence="5">
    <location>
        <begin position="294"/>
        <end position="312"/>
    </location>
</feature>